<proteinExistence type="predicted"/>
<dbReference type="InterPro" id="IPR019607">
    <property type="entry name" value="Putative_zinc-finger_domain"/>
</dbReference>
<dbReference type="InterPro" id="IPR003591">
    <property type="entry name" value="Leu-rich_rpt_typical-subtyp"/>
</dbReference>
<keyword evidence="3" id="KW-0479">Metal-binding</keyword>
<dbReference type="VEuPathDB" id="FungiDB:H257_06493"/>
<dbReference type="InterPro" id="IPR001611">
    <property type="entry name" value="Leu-rich_rpt"/>
</dbReference>
<keyword evidence="1" id="KW-0433">Leucine-rich repeat</keyword>
<dbReference type="InterPro" id="IPR000571">
    <property type="entry name" value="Znf_CCCH"/>
</dbReference>
<dbReference type="GO" id="GO:0005737">
    <property type="term" value="C:cytoplasm"/>
    <property type="evidence" value="ECO:0007669"/>
    <property type="project" value="TreeGrafter"/>
</dbReference>
<evidence type="ECO:0000256" key="3">
    <source>
        <dbReference type="PROSITE-ProRule" id="PRU00723"/>
    </source>
</evidence>
<evidence type="ECO:0000313" key="6">
    <source>
        <dbReference type="EMBL" id="ETV80099.1"/>
    </source>
</evidence>
<evidence type="ECO:0000256" key="4">
    <source>
        <dbReference type="SAM" id="MobiDB-lite"/>
    </source>
</evidence>
<dbReference type="Pfam" id="PF13855">
    <property type="entry name" value="LRR_8"/>
    <property type="match status" value="1"/>
</dbReference>
<protein>
    <recommendedName>
        <fullName evidence="5">C3H1-type domain-containing protein</fullName>
    </recommendedName>
</protein>
<dbReference type="SUPFAM" id="SSF52058">
    <property type="entry name" value="L domain-like"/>
    <property type="match status" value="1"/>
</dbReference>
<dbReference type="GeneID" id="20808489"/>
<dbReference type="Pfam" id="PF10650">
    <property type="entry name" value="zf-C3H1"/>
    <property type="match status" value="1"/>
</dbReference>
<feature type="zinc finger region" description="C3H1-type" evidence="3">
    <location>
        <begin position="587"/>
        <end position="613"/>
    </location>
</feature>
<dbReference type="STRING" id="112090.W4GM66"/>
<dbReference type="SMART" id="SM00369">
    <property type="entry name" value="LRR_TYP"/>
    <property type="match status" value="4"/>
</dbReference>
<dbReference type="PANTHER" id="PTHR48051">
    <property type="match status" value="1"/>
</dbReference>
<feature type="domain" description="C3H1-type" evidence="5">
    <location>
        <begin position="587"/>
        <end position="613"/>
    </location>
</feature>
<evidence type="ECO:0000256" key="2">
    <source>
        <dbReference type="ARBA" id="ARBA00022737"/>
    </source>
</evidence>
<feature type="region of interest" description="Disordered" evidence="4">
    <location>
        <begin position="257"/>
        <end position="315"/>
    </location>
</feature>
<feature type="compositionally biased region" description="Low complexity" evidence="4">
    <location>
        <begin position="186"/>
        <end position="207"/>
    </location>
</feature>
<dbReference type="GO" id="GO:0008270">
    <property type="term" value="F:zinc ion binding"/>
    <property type="evidence" value="ECO:0007669"/>
    <property type="project" value="UniProtKB-KW"/>
</dbReference>
<evidence type="ECO:0000256" key="1">
    <source>
        <dbReference type="ARBA" id="ARBA00022614"/>
    </source>
</evidence>
<dbReference type="PANTHER" id="PTHR48051:SF1">
    <property type="entry name" value="RAS SUPPRESSOR PROTEIN 1"/>
    <property type="match status" value="1"/>
</dbReference>
<dbReference type="RefSeq" id="XP_009830023.1">
    <property type="nucleotide sequence ID" value="XM_009831721.1"/>
</dbReference>
<feature type="compositionally biased region" description="Low complexity" evidence="4">
    <location>
        <begin position="130"/>
        <end position="152"/>
    </location>
</feature>
<feature type="region of interest" description="Disordered" evidence="4">
    <location>
        <begin position="49"/>
        <end position="69"/>
    </location>
</feature>
<accession>W4GM66</accession>
<evidence type="ECO:0000259" key="5">
    <source>
        <dbReference type="PROSITE" id="PS50103"/>
    </source>
</evidence>
<dbReference type="EMBL" id="KI913126">
    <property type="protein sequence ID" value="ETV80099.1"/>
    <property type="molecule type" value="Genomic_DNA"/>
</dbReference>
<gene>
    <name evidence="6" type="ORF">H257_06493</name>
</gene>
<dbReference type="InterPro" id="IPR032675">
    <property type="entry name" value="LRR_dom_sf"/>
</dbReference>
<sequence length="1625" mass="178735">MTAIGGGGTQSFPSASIEEELDELRQELCICEAELGLWNHRLAVARKHGTNEAANNRKRPRPSTTTESVAVVDPSQEMDMDIASEESVVKRPRPIEVSSAVPVHPKESHSDTGVASSDVPSVVDIPLPMPLTSPTNDSTPPTSLATPTTNLPTPTPQASPTNRSTLPPPLAAPTSHEPTPAGPLASPMNNNSTPPTPLASPSSAVTTNPMSNERQKLLQKLREERAKAARREKLLELQKTADETLKKQQRARARLELAELKDQQLPPNRPLPPSKPLSHRKQFPPRPNTLALQRERTLKRPRRHDAPPPTATATTRPLLEPHMYTLPKDSTLVLATMADLVSHLFRVCTRWLVQTNHPIALHALETQFQQYAGIDVSAAVAQVASYDQDQAPPITDLARVLSAFPLFDACVSGLLTVRSTDITSPLSSSPLSLSWLLPPEVSTAEHLATHLSYIRERFSAAVAVASRLESTSSAMDVVHAQAFLADVEVVALLRGGIIRPARTSDISLSVADLYMASLSSGVSGTPAATPAATTITTTTCSRRVQPYSIDDASPLDQIRAYRFHPAYTATHSVQPSLLSATYSNHVDPMKVLCPFELNGVCHDDKCEYQHERQYLISPDAAYGELMHRWFPHQDPTSATDADDAERLANLAVTTFQNAAGASSTDLLFIKEKTSKPPRTLRSITADAQPSLNEDQMLPTNIQASFCSIVNPLAKLRATTDVGFGLQFLVEDEGIRRGPLKSPARLSTGKPMNDVAAPPSELVEGEDFLVLQPASTLDATTDKLSTFDRYYSKDCTQTHVQELELQVAQHPDDVNAWMALALLHVDVDLPNIDDVGSWSCQSQVFQIIQVMRSKRHARETLNVDKAVHILARALEIEANLYSEVLWRLYLALYAKDGWSDLADQAMQFLPSSAKLWLCRLDHHSFGSVSAAAGLFRLAIEKITQHNHHPPTATMAHDVFELVVRWCRLYVDAGQGAQSRQLLESILDDKTSGFTAGFDQDQLATLWLVYMDLMVLGTVAEDVHEEVDVYDFVYSVTLVRDVVNQHPLPNVVAFESVIHRMTRSLGQNHVAVAIVRLNQVVVQATATKTATDNVAPLLSTLEDHMHGASPPRLCFSIATTLLSIDLPCCETAAQRWIQHLRALQADDDAQMYASMLDMTHAHLVLDAQTVVTKLLQWTEALNSNESTVGVAYGVRLLHAMGRLEGPAVASQHLDWVLERPSVSSRLTTGDQHHLWALRLHWAIQLGRDGDKVLRRFLQRQDDVPRHRWPSVAPAVEWCLQPPSRRFAFRMFRRYVSSFPEPLHARVFARFTTEFAVYPPFFVAYAKCAFSSDRDRFTFTSALKQCMAVISGDTCLLQVAVHTELQAMTKAGIPRLKSYIKAATIANPLAILPFTLAMAVDTAMGTSKLVVAHLTPVVQLLRQRGLLPPAPPTDSIPPTSYATPGSRLVHLPQCLLVMTHLRELDLSRNCLLTLPVDLFKSLVHLQVLNVSCNSLLCLPDSIVTLSQLRVLDVSHNHVTELPLLFGQLHALQELDVTATLLTSVPSTFAALKHLRHVNARGTPLTLDLLRRSIGPMVSIDVDDKTTDVVLQATLGPCAQCHRHPGKTQRFNAVVLCAKCILVALLPLL</sequence>
<keyword evidence="3" id="KW-0863">Zinc-finger</keyword>
<dbReference type="SMART" id="SM00364">
    <property type="entry name" value="LRR_BAC"/>
    <property type="match status" value="3"/>
</dbReference>
<name>W4GM66_APHAT</name>
<reference evidence="6" key="1">
    <citation type="submission" date="2013-12" db="EMBL/GenBank/DDBJ databases">
        <title>The Genome Sequence of Aphanomyces astaci APO3.</title>
        <authorList>
            <consortium name="The Broad Institute Genomics Platform"/>
            <person name="Russ C."/>
            <person name="Tyler B."/>
            <person name="van West P."/>
            <person name="Dieguez-Uribeondo J."/>
            <person name="Young S.K."/>
            <person name="Zeng Q."/>
            <person name="Gargeya S."/>
            <person name="Fitzgerald M."/>
            <person name="Abouelleil A."/>
            <person name="Alvarado L."/>
            <person name="Chapman S.B."/>
            <person name="Gainer-Dewar J."/>
            <person name="Goldberg J."/>
            <person name="Griggs A."/>
            <person name="Gujja S."/>
            <person name="Hansen M."/>
            <person name="Howarth C."/>
            <person name="Imamovic A."/>
            <person name="Ireland A."/>
            <person name="Larimer J."/>
            <person name="McCowan C."/>
            <person name="Murphy C."/>
            <person name="Pearson M."/>
            <person name="Poon T.W."/>
            <person name="Priest M."/>
            <person name="Roberts A."/>
            <person name="Saif S."/>
            <person name="Shea T."/>
            <person name="Sykes S."/>
            <person name="Wortman J."/>
            <person name="Nusbaum C."/>
            <person name="Birren B."/>
        </authorList>
    </citation>
    <scope>NUCLEOTIDE SEQUENCE [LARGE SCALE GENOMIC DNA]</scope>
    <source>
        <strain evidence="6">APO3</strain>
    </source>
</reference>
<dbReference type="PROSITE" id="PS51450">
    <property type="entry name" value="LRR"/>
    <property type="match status" value="2"/>
</dbReference>
<organism evidence="6">
    <name type="scientific">Aphanomyces astaci</name>
    <name type="common">Crayfish plague agent</name>
    <dbReference type="NCBI Taxonomy" id="112090"/>
    <lineage>
        <taxon>Eukaryota</taxon>
        <taxon>Sar</taxon>
        <taxon>Stramenopiles</taxon>
        <taxon>Oomycota</taxon>
        <taxon>Saprolegniomycetes</taxon>
        <taxon>Saprolegniales</taxon>
        <taxon>Verrucalvaceae</taxon>
        <taxon>Aphanomyces</taxon>
    </lineage>
</organism>
<keyword evidence="2" id="KW-0677">Repeat</keyword>
<dbReference type="Gene3D" id="3.80.10.10">
    <property type="entry name" value="Ribonuclease Inhibitor"/>
    <property type="match status" value="1"/>
</dbReference>
<dbReference type="PROSITE" id="PS50103">
    <property type="entry name" value="ZF_C3H1"/>
    <property type="match status" value="1"/>
</dbReference>
<keyword evidence="3" id="KW-0862">Zinc</keyword>
<dbReference type="OrthoDB" id="1922977at2759"/>
<dbReference type="InterPro" id="IPR050216">
    <property type="entry name" value="LRR_domain-containing"/>
</dbReference>
<feature type="region of interest" description="Disordered" evidence="4">
    <location>
        <begin position="91"/>
        <end position="211"/>
    </location>
</feature>